<evidence type="ECO:0000256" key="5">
    <source>
        <dbReference type="ARBA" id="ARBA00024867"/>
    </source>
</evidence>
<dbReference type="PATRIC" id="fig|1195236.3.peg.1419"/>
<comment type="caution">
    <text evidence="9">The sequence shown here is derived from an EMBL/GenBank/DDBJ whole genome shotgun (WGS) entry which is preliminary data.</text>
</comment>
<dbReference type="InterPro" id="IPR009057">
    <property type="entry name" value="Homeodomain-like_sf"/>
</dbReference>
<feature type="domain" description="Response regulatory" evidence="8">
    <location>
        <begin position="3"/>
        <end position="120"/>
    </location>
</feature>
<evidence type="ECO:0000256" key="3">
    <source>
        <dbReference type="ARBA" id="ARBA00023125"/>
    </source>
</evidence>
<dbReference type="Gene3D" id="3.40.50.2300">
    <property type="match status" value="1"/>
</dbReference>
<dbReference type="AlphaFoldDB" id="S0FWM1"/>
<proteinExistence type="predicted"/>
<dbReference type="CDD" id="cd17536">
    <property type="entry name" value="REC_YesN-like"/>
    <property type="match status" value="1"/>
</dbReference>
<name>S0FWM1_RUMCE</name>
<dbReference type="SMART" id="SM00342">
    <property type="entry name" value="HTH_ARAC"/>
    <property type="match status" value="1"/>
</dbReference>
<evidence type="ECO:0000256" key="4">
    <source>
        <dbReference type="ARBA" id="ARBA00023163"/>
    </source>
</evidence>
<evidence type="ECO:0000256" key="6">
    <source>
        <dbReference type="PROSITE-ProRule" id="PRU00169"/>
    </source>
</evidence>
<dbReference type="InterPro" id="IPR001789">
    <property type="entry name" value="Sig_transdc_resp-reg_receiver"/>
</dbReference>
<dbReference type="Pfam" id="PF00072">
    <property type="entry name" value="Response_reg"/>
    <property type="match status" value="1"/>
</dbReference>
<dbReference type="PROSITE" id="PS01124">
    <property type="entry name" value="HTH_ARAC_FAMILY_2"/>
    <property type="match status" value="1"/>
</dbReference>
<dbReference type="CDD" id="cd00093">
    <property type="entry name" value="HTH_XRE"/>
    <property type="match status" value="1"/>
</dbReference>
<feature type="domain" description="HTH araC/xylS-type" evidence="7">
    <location>
        <begin position="252"/>
        <end position="350"/>
    </location>
</feature>
<dbReference type="SMART" id="SM00448">
    <property type="entry name" value="REC"/>
    <property type="match status" value="1"/>
</dbReference>
<dbReference type="Gene3D" id="1.10.10.60">
    <property type="entry name" value="Homeodomain-like"/>
    <property type="match status" value="2"/>
</dbReference>
<dbReference type="eggNOG" id="COG2207">
    <property type="taxonomic scope" value="Bacteria"/>
</dbReference>
<keyword evidence="10" id="KW-1185">Reference proteome</keyword>
<dbReference type="InterPro" id="IPR018060">
    <property type="entry name" value="HTH_AraC"/>
</dbReference>
<accession>S0FWM1</accession>
<dbReference type="SUPFAM" id="SSF52172">
    <property type="entry name" value="CheY-like"/>
    <property type="match status" value="1"/>
</dbReference>
<dbReference type="STRING" id="1195236.CTER_1122"/>
<dbReference type="GO" id="GO:0000160">
    <property type="term" value="P:phosphorelay signal transduction system"/>
    <property type="evidence" value="ECO:0007669"/>
    <property type="project" value="InterPro"/>
</dbReference>
<dbReference type="Proteomes" id="UP000014155">
    <property type="component" value="Unassembled WGS sequence"/>
</dbReference>
<dbReference type="PANTHER" id="PTHR43280">
    <property type="entry name" value="ARAC-FAMILY TRANSCRIPTIONAL REGULATOR"/>
    <property type="match status" value="1"/>
</dbReference>
<keyword evidence="3" id="KW-0238">DNA-binding</keyword>
<evidence type="ECO:0000256" key="1">
    <source>
        <dbReference type="ARBA" id="ARBA00018672"/>
    </source>
</evidence>
<dbReference type="eggNOG" id="COG4753">
    <property type="taxonomic scope" value="Bacteria"/>
</dbReference>
<evidence type="ECO:0000259" key="8">
    <source>
        <dbReference type="PROSITE" id="PS50110"/>
    </source>
</evidence>
<keyword evidence="2" id="KW-0805">Transcription regulation</keyword>
<dbReference type="SUPFAM" id="SSF46689">
    <property type="entry name" value="Homeodomain-like"/>
    <property type="match status" value="2"/>
</dbReference>
<dbReference type="EMBL" id="AORV01000025">
    <property type="protein sequence ID" value="EMS72943.1"/>
    <property type="molecule type" value="Genomic_DNA"/>
</dbReference>
<feature type="modified residue" description="4-aspartylphosphate" evidence="6">
    <location>
        <position position="55"/>
    </location>
</feature>
<gene>
    <name evidence="9" type="ORF">CTER_1122</name>
</gene>
<dbReference type="PANTHER" id="PTHR43280:SF2">
    <property type="entry name" value="HTH-TYPE TRANSCRIPTIONAL REGULATOR EXSA"/>
    <property type="match status" value="1"/>
</dbReference>
<dbReference type="GO" id="GO:0003700">
    <property type="term" value="F:DNA-binding transcription factor activity"/>
    <property type="evidence" value="ECO:0007669"/>
    <property type="project" value="InterPro"/>
</dbReference>
<evidence type="ECO:0000313" key="9">
    <source>
        <dbReference type="EMBL" id="EMS72943.1"/>
    </source>
</evidence>
<dbReference type="Pfam" id="PF12833">
    <property type="entry name" value="HTH_18"/>
    <property type="match status" value="1"/>
</dbReference>
<evidence type="ECO:0000256" key="2">
    <source>
        <dbReference type="ARBA" id="ARBA00023015"/>
    </source>
</evidence>
<reference evidence="9 10" key="1">
    <citation type="journal article" date="2013" name="Genome Announc.">
        <title>Draft Genome Sequence of the Cellulolytic, Mesophilic, Anaerobic Bacterium Clostridium termitidis Strain CT1112 (DSM 5398).</title>
        <authorList>
            <person name="Lal S."/>
            <person name="Ramachandran U."/>
            <person name="Zhang X."/>
            <person name="Munir R."/>
            <person name="Sparling R."/>
            <person name="Levin D.B."/>
        </authorList>
    </citation>
    <scope>NUCLEOTIDE SEQUENCE [LARGE SCALE GENOMIC DNA]</scope>
    <source>
        <strain evidence="9 10">CT1112</strain>
    </source>
</reference>
<comment type="function">
    <text evidence="5">May play the central regulatory role in sporulation. It may be an element of the effector pathway responsible for the activation of sporulation genes in response to nutritional stress. Spo0A may act in concert with spo0H (a sigma factor) to control the expression of some genes that are critical to the sporulation process.</text>
</comment>
<keyword evidence="4" id="KW-0804">Transcription</keyword>
<dbReference type="PROSITE" id="PS50110">
    <property type="entry name" value="RESPONSE_REGULATORY"/>
    <property type="match status" value="1"/>
</dbReference>
<dbReference type="GO" id="GO:0043565">
    <property type="term" value="F:sequence-specific DNA binding"/>
    <property type="evidence" value="ECO:0007669"/>
    <property type="project" value="InterPro"/>
</dbReference>
<organism evidence="9 10">
    <name type="scientific">Ruminiclostridium cellobioparum subsp. termitidis CT1112</name>
    <dbReference type="NCBI Taxonomy" id="1195236"/>
    <lineage>
        <taxon>Bacteria</taxon>
        <taxon>Bacillati</taxon>
        <taxon>Bacillota</taxon>
        <taxon>Clostridia</taxon>
        <taxon>Eubacteriales</taxon>
        <taxon>Oscillospiraceae</taxon>
        <taxon>Ruminiclostridium</taxon>
    </lineage>
</organism>
<evidence type="ECO:0000259" key="7">
    <source>
        <dbReference type="PROSITE" id="PS01124"/>
    </source>
</evidence>
<protein>
    <recommendedName>
        <fullName evidence="1">Stage 0 sporulation protein A homolog</fullName>
    </recommendedName>
</protein>
<sequence>MFSVLVVDDEIYAVKGIVDGIDWEKLGVAEVFEAYHAREAKAILESKPVDLIICDINMPEENGLQLLEWAKEQFPELEAVFLTCHTDFNYVRKALQLGSCDYLLKPVIYEEMEEVLRKNFDRLIKERTNQESMESFKRFYNIEEQWKSLLGNAGTEEAGDLIDQTMDWISCRKDNKGTLIKVYQSILQTAVFVQKKKGMPLDNLSSLELSMDGHEITCSDEQFKQWMENIIKVVCTNAGNNENRYQKNSIVHELQRYIQQNLNRKLTREELSEYVHLNESYLSRLFHKETGMSLSDYILQERMKLAKVLISESDMPIYGIANQLCYDNFSYFAKMFKKVYNLTPQEYRKKYFSQPV</sequence>
<evidence type="ECO:0000313" key="10">
    <source>
        <dbReference type="Proteomes" id="UP000014155"/>
    </source>
</evidence>
<dbReference type="RefSeq" id="WP_004624693.1">
    <property type="nucleotide sequence ID" value="NZ_AORV01000025.1"/>
</dbReference>
<keyword evidence="6" id="KW-0597">Phosphoprotein</keyword>
<dbReference type="InterPro" id="IPR001387">
    <property type="entry name" value="Cro/C1-type_HTH"/>
</dbReference>
<dbReference type="InterPro" id="IPR011006">
    <property type="entry name" value="CheY-like_superfamily"/>
</dbReference>